<dbReference type="PANTHER" id="PTHR37825:SF1">
    <property type="entry name" value="TRNA(MET) CYTIDINE ACETATE LIGASE"/>
    <property type="match status" value="1"/>
</dbReference>
<dbReference type="Pfam" id="PF05636">
    <property type="entry name" value="HIGH_NTase1"/>
    <property type="match status" value="1"/>
</dbReference>
<feature type="non-terminal residue" evidence="1">
    <location>
        <position position="172"/>
    </location>
</feature>
<dbReference type="AlphaFoldDB" id="K1RQ23"/>
<gene>
    <name evidence="1" type="ORF">OBE_13993</name>
</gene>
<dbReference type="Gene3D" id="3.40.50.620">
    <property type="entry name" value="HUPs"/>
    <property type="match status" value="1"/>
</dbReference>
<dbReference type="InterPro" id="IPR014729">
    <property type="entry name" value="Rossmann-like_a/b/a_fold"/>
</dbReference>
<proteinExistence type="predicted"/>
<accession>K1RQ23</accession>
<comment type="caution">
    <text evidence="1">The sequence shown here is derived from an EMBL/GenBank/DDBJ whole genome shotgun (WGS) entry which is preliminary data.</text>
</comment>
<sequence length="172" mass="19686">MARENALMMYLNDIKRYANVLGSPNNILAIEYLKALKTQKSHLEPIMIKRQNVYYNENRIVDGFASATGIRDIMKRKQYADLRKVVPNSTYQILGQQVKKGEVILSLSKYEKEIIYTLRKMTVAQIADLPDVSEGLENTIKSAASNCNNLTDLITAIKSKRYTQTRIQRILV</sequence>
<dbReference type="EMBL" id="AJWZ01009636">
    <property type="protein sequence ID" value="EKC50722.1"/>
    <property type="molecule type" value="Genomic_DNA"/>
</dbReference>
<dbReference type="PANTHER" id="PTHR37825">
    <property type="entry name" value="TRNA(MET) CYTIDINE ACETATE LIGASE"/>
    <property type="match status" value="1"/>
</dbReference>
<organism evidence="1">
    <name type="scientific">human gut metagenome</name>
    <dbReference type="NCBI Taxonomy" id="408170"/>
    <lineage>
        <taxon>unclassified sequences</taxon>
        <taxon>metagenomes</taxon>
        <taxon>organismal metagenomes</taxon>
    </lineage>
</organism>
<protein>
    <submittedName>
        <fullName evidence="1">Protein containing DUF795</fullName>
    </submittedName>
</protein>
<evidence type="ECO:0000313" key="1">
    <source>
        <dbReference type="EMBL" id="EKC50722.1"/>
    </source>
</evidence>
<reference evidence="1" key="1">
    <citation type="journal article" date="2013" name="Environ. Microbiol.">
        <title>Microbiota from the distal guts of lean and obese adolescents exhibit partial functional redundancy besides clear differences in community structure.</title>
        <authorList>
            <person name="Ferrer M."/>
            <person name="Ruiz A."/>
            <person name="Lanza F."/>
            <person name="Haange S.B."/>
            <person name="Oberbach A."/>
            <person name="Till H."/>
            <person name="Bargiela R."/>
            <person name="Campoy C."/>
            <person name="Segura M.T."/>
            <person name="Richter M."/>
            <person name="von Bergen M."/>
            <person name="Seifert J."/>
            <person name="Suarez A."/>
        </authorList>
    </citation>
    <scope>NUCLEOTIDE SEQUENCE</scope>
</reference>
<dbReference type="InterPro" id="IPR008513">
    <property type="entry name" value="tRNA(Met)_cyd_acetate_ligase"/>
</dbReference>
<name>K1RQ23_9ZZZZ</name>